<evidence type="ECO:0000256" key="1">
    <source>
        <dbReference type="SAM" id="MobiDB-lite"/>
    </source>
</evidence>
<dbReference type="InterPro" id="IPR001736">
    <property type="entry name" value="PLipase_D/transphosphatidylase"/>
</dbReference>
<dbReference type="PANTHER" id="PTHR21248:SF22">
    <property type="entry name" value="PHOSPHOLIPASE D"/>
    <property type="match status" value="1"/>
</dbReference>
<dbReference type="Pfam" id="PF13091">
    <property type="entry name" value="PLDc_2"/>
    <property type="match status" value="2"/>
</dbReference>
<dbReference type="Proteomes" id="UP000557872">
    <property type="component" value="Unassembled WGS sequence"/>
</dbReference>
<dbReference type="SMART" id="SM00155">
    <property type="entry name" value="PLDc"/>
    <property type="match status" value="2"/>
</dbReference>
<dbReference type="InterPro" id="IPR025202">
    <property type="entry name" value="PLD-like_dom"/>
</dbReference>
<comment type="caution">
    <text evidence="3">The sequence shown here is derived from an EMBL/GenBank/DDBJ whole genome shotgun (WGS) entry which is preliminary data.</text>
</comment>
<evidence type="ECO:0000259" key="2">
    <source>
        <dbReference type="PROSITE" id="PS50035"/>
    </source>
</evidence>
<accession>A0A851GPJ5</accession>
<feature type="domain" description="PLD phosphodiesterase" evidence="2">
    <location>
        <begin position="313"/>
        <end position="340"/>
    </location>
</feature>
<organism evidence="3 4">
    <name type="scientific">Oceaniferula marina</name>
    <dbReference type="NCBI Taxonomy" id="2748318"/>
    <lineage>
        <taxon>Bacteria</taxon>
        <taxon>Pseudomonadati</taxon>
        <taxon>Verrucomicrobiota</taxon>
        <taxon>Verrucomicrobiia</taxon>
        <taxon>Verrucomicrobiales</taxon>
        <taxon>Verrucomicrobiaceae</taxon>
        <taxon>Oceaniferula</taxon>
    </lineage>
</organism>
<name>A0A851GPJ5_9BACT</name>
<dbReference type="CDD" id="cd09110">
    <property type="entry name" value="PLDc_CLS_1"/>
    <property type="match status" value="1"/>
</dbReference>
<dbReference type="EMBL" id="JACBAZ010000008">
    <property type="protein sequence ID" value="NWK57045.1"/>
    <property type="molecule type" value="Genomic_DNA"/>
</dbReference>
<dbReference type="GO" id="GO:0032049">
    <property type="term" value="P:cardiolipin biosynthetic process"/>
    <property type="evidence" value="ECO:0007669"/>
    <property type="project" value="UniProtKB-ARBA"/>
</dbReference>
<dbReference type="SUPFAM" id="SSF56024">
    <property type="entry name" value="Phospholipase D/nuclease"/>
    <property type="match status" value="2"/>
</dbReference>
<gene>
    <name evidence="3" type="ORF">HW115_15590</name>
</gene>
<reference evidence="3 4" key="1">
    <citation type="submission" date="2020-07" db="EMBL/GenBank/DDBJ databases">
        <title>Roseicoccus Jingziensis gen. nov., sp. nov., isolated from coastal seawater.</title>
        <authorList>
            <person name="Feng X."/>
        </authorList>
    </citation>
    <scope>NUCLEOTIDE SEQUENCE [LARGE SCALE GENOMIC DNA]</scope>
    <source>
        <strain evidence="3 4">N1E253</strain>
    </source>
</reference>
<proteinExistence type="predicted"/>
<evidence type="ECO:0000313" key="3">
    <source>
        <dbReference type="EMBL" id="NWK57045.1"/>
    </source>
</evidence>
<evidence type="ECO:0000313" key="4">
    <source>
        <dbReference type="Proteomes" id="UP000557872"/>
    </source>
</evidence>
<dbReference type="PROSITE" id="PS50035">
    <property type="entry name" value="PLD"/>
    <property type="match status" value="2"/>
</dbReference>
<keyword evidence="4" id="KW-1185">Reference proteome</keyword>
<sequence length="400" mass="45390">MKRQIRLWRQRVARELTGESVSGISPNNQISLYFDGDEAYEAMLRTIATAKYSIHLEIYMFLSDTTGSRFAHALADKARQGVPVRVIYDAIGSSAASEALWSAMREAGVELIEYRPVWFWKKGAGILGRNHRKNLIIDSRIAFTGGMNIGDAWSVKASGNKAWRDTQIKIKGPAAHDINALFIDSWNHCSETQITPPRPQDLTSTPNKAHTNNKQETNGSRCMVIGSRGLGNRKHIRKLYSVHLDQAKRSVSMTVPYFVPPRRLRHAMYRACQRGVSISLLVPRDSDIRVVDWLREGLYPRLLNRGISVREYLGPTLHAKTMVLDDHTAIIGSSNFDIFSVHMNRETAVVVFDETIAEAINHQWKLDLKQSATVQSNWQGLRPWWRLAISKIGCFLIRRL</sequence>
<dbReference type="Gene3D" id="3.30.870.10">
    <property type="entry name" value="Endonuclease Chain A"/>
    <property type="match status" value="2"/>
</dbReference>
<dbReference type="PANTHER" id="PTHR21248">
    <property type="entry name" value="CARDIOLIPIN SYNTHASE"/>
    <property type="match status" value="1"/>
</dbReference>
<feature type="domain" description="PLD phosphodiesterase" evidence="2">
    <location>
        <begin position="126"/>
        <end position="153"/>
    </location>
</feature>
<feature type="region of interest" description="Disordered" evidence="1">
    <location>
        <begin position="193"/>
        <end position="216"/>
    </location>
</feature>
<dbReference type="RefSeq" id="WP_178933883.1">
    <property type="nucleotide sequence ID" value="NZ_JACBAZ010000008.1"/>
</dbReference>
<protein>
    <submittedName>
        <fullName evidence="3">Phosphatidylserine/phosphatidylglycerophosphate/ cardiolipin synthase family protein</fullName>
    </submittedName>
</protein>
<dbReference type="AlphaFoldDB" id="A0A851GPJ5"/>
<dbReference type="GO" id="GO:0030572">
    <property type="term" value="F:phosphatidyltransferase activity"/>
    <property type="evidence" value="ECO:0007669"/>
    <property type="project" value="UniProtKB-ARBA"/>
</dbReference>